<evidence type="ECO:0000313" key="1">
    <source>
        <dbReference type="EMBL" id="MPM61021.1"/>
    </source>
</evidence>
<comment type="caution">
    <text evidence="1">The sequence shown here is derived from an EMBL/GenBank/DDBJ whole genome shotgun (WGS) entry which is preliminary data.</text>
</comment>
<gene>
    <name evidence="1" type="ORF">SDC9_107875</name>
</gene>
<dbReference type="AlphaFoldDB" id="A0A645B8R2"/>
<reference evidence="1" key="1">
    <citation type="submission" date="2019-08" db="EMBL/GenBank/DDBJ databases">
        <authorList>
            <person name="Kucharzyk K."/>
            <person name="Murdoch R.W."/>
            <person name="Higgins S."/>
            <person name="Loffler F."/>
        </authorList>
    </citation>
    <scope>NUCLEOTIDE SEQUENCE</scope>
</reference>
<accession>A0A645B8R2</accession>
<organism evidence="1">
    <name type="scientific">bioreactor metagenome</name>
    <dbReference type="NCBI Taxonomy" id="1076179"/>
    <lineage>
        <taxon>unclassified sequences</taxon>
        <taxon>metagenomes</taxon>
        <taxon>ecological metagenomes</taxon>
    </lineage>
</organism>
<sequence length="85" mass="9607">MSATQIRHQYNLVSDTDGFTGTAYLLHYGTELMTQDSWIGLHRIATTIGMEVRAAHTDSNQTQSRPALLKNRQLNLLIFQIKGFV</sequence>
<protein>
    <submittedName>
        <fullName evidence="1">Uncharacterized protein</fullName>
    </submittedName>
</protein>
<name>A0A645B8R2_9ZZZZ</name>
<dbReference type="EMBL" id="VSSQ01018107">
    <property type="protein sequence ID" value="MPM61021.1"/>
    <property type="molecule type" value="Genomic_DNA"/>
</dbReference>
<proteinExistence type="predicted"/>